<organism evidence="1 2">
    <name type="scientific">Pararge aegeria aegeria</name>
    <dbReference type="NCBI Taxonomy" id="348720"/>
    <lineage>
        <taxon>Eukaryota</taxon>
        <taxon>Metazoa</taxon>
        <taxon>Ecdysozoa</taxon>
        <taxon>Arthropoda</taxon>
        <taxon>Hexapoda</taxon>
        <taxon>Insecta</taxon>
        <taxon>Pterygota</taxon>
        <taxon>Neoptera</taxon>
        <taxon>Endopterygota</taxon>
        <taxon>Lepidoptera</taxon>
        <taxon>Glossata</taxon>
        <taxon>Ditrysia</taxon>
        <taxon>Papilionoidea</taxon>
        <taxon>Nymphalidae</taxon>
        <taxon>Satyrinae</taxon>
        <taxon>Satyrini</taxon>
        <taxon>Parargina</taxon>
        <taxon>Pararge</taxon>
    </lineage>
</organism>
<evidence type="ECO:0000313" key="1">
    <source>
        <dbReference type="EMBL" id="CAH2230969.1"/>
    </source>
</evidence>
<evidence type="ECO:0000313" key="2">
    <source>
        <dbReference type="Proteomes" id="UP000838756"/>
    </source>
</evidence>
<reference evidence="1" key="1">
    <citation type="submission" date="2022-03" db="EMBL/GenBank/DDBJ databases">
        <authorList>
            <person name="Lindestad O."/>
        </authorList>
    </citation>
    <scope>NUCLEOTIDE SEQUENCE</scope>
</reference>
<protein>
    <submittedName>
        <fullName evidence="1">Jg3444 protein</fullName>
    </submittedName>
</protein>
<name>A0A8S4R665_9NEOP</name>
<gene>
    <name evidence="1" type="primary">jg3444</name>
    <name evidence="1" type="ORF">PAEG_LOCUS9947</name>
</gene>
<accession>A0A8S4R665</accession>
<keyword evidence="2" id="KW-1185">Reference proteome</keyword>
<dbReference type="AlphaFoldDB" id="A0A8S4R665"/>
<dbReference type="Proteomes" id="UP000838756">
    <property type="component" value="Unassembled WGS sequence"/>
</dbReference>
<dbReference type="EMBL" id="CAKXAJ010024830">
    <property type="protein sequence ID" value="CAH2230969.1"/>
    <property type="molecule type" value="Genomic_DNA"/>
</dbReference>
<comment type="caution">
    <text evidence="1">The sequence shown here is derived from an EMBL/GenBank/DDBJ whole genome shotgun (WGS) entry which is preliminary data.</text>
</comment>
<sequence>KHQDTEKHSCSSHKHVPVLGIELMAMNSESRLAAREEKSN</sequence>
<feature type="non-terminal residue" evidence="1">
    <location>
        <position position="1"/>
    </location>
</feature>
<proteinExistence type="predicted"/>